<evidence type="ECO:0008006" key="5">
    <source>
        <dbReference type="Google" id="ProtNLM"/>
    </source>
</evidence>
<organism evidence="3 4">
    <name type="scientific">Aspergillus lucknowensis</name>
    <dbReference type="NCBI Taxonomy" id="176173"/>
    <lineage>
        <taxon>Eukaryota</taxon>
        <taxon>Fungi</taxon>
        <taxon>Dikarya</taxon>
        <taxon>Ascomycota</taxon>
        <taxon>Pezizomycotina</taxon>
        <taxon>Eurotiomycetes</taxon>
        <taxon>Eurotiomycetidae</taxon>
        <taxon>Eurotiales</taxon>
        <taxon>Aspergillaceae</taxon>
        <taxon>Aspergillus</taxon>
        <taxon>Aspergillus subgen. Nidulantes</taxon>
    </lineage>
</organism>
<evidence type="ECO:0000256" key="2">
    <source>
        <dbReference type="SAM" id="Phobius"/>
    </source>
</evidence>
<feature type="transmembrane region" description="Helical" evidence="2">
    <location>
        <begin position="12"/>
        <end position="34"/>
    </location>
</feature>
<keyword evidence="2" id="KW-0472">Membrane</keyword>
<keyword evidence="2" id="KW-1133">Transmembrane helix</keyword>
<reference evidence="3 4" key="1">
    <citation type="submission" date="2024-07" db="EMBL/GenBank/DDBJ databases">
        <title>Section-level genome sequencing and comparative genomics of Aspergillus sections Usti and Cavernicolus.</title>
        <authorList>
            <consortium name="Lawrence Berkeley National Laboratory"/>
            <person name="Nybo J.L."/>
            <person name="Vesth T.C."/>
            <person name="Theobald S."/>
            <person name="Frisvad J.C."/>
            <person name="Larsen T.O."/>
            <person name="Kjaerboelling I."/>
            <person name="Rothschild-Mancinelli K."/>
            <person name="Lyhne E.K."/>
            <person name="Kogle M.E."/>
            <person name="Barry K."/>
            <person name="Clum A."/>
            <person name="Na H."/>
            <person name="Ledsgaard L."/>
            <person name="Lin J."/>
            <person name="Lipzen A."/>
            <person name="Kuo A."/>
            <person name="Riley R."/>
            <person name="Mondo S."/>
            <person name="Labutti K."/>
            <person name="Haridas S."/>
            <person name="Pangalinan J."/>
            <person name="Salamov A.A."/>
            <person name="Simmons B.A."/>
            <person name="Magnuson J.K."/>
            <person name="Chen J."/>
            <person name="Drula E."/>
            <person name="Henrissat B."/>
            <person name="Wiebenga A."/>
            <person name="Lubbers R.J."/>
            <person name="Gomes A.C."/>
            <person name="Macurrencykelacurrency M.R."/>
            <person name="Stajich J."/>
            <person name="Grigoriev I.V."/>
            <person name="Mortensen U.H."/>
            <person name="De Vries R.P."/>
            <person name="Baker S.E."/>
            <person name="Andersen M.R."/>
        </authorList>
    </citation>
    <scope>NUCLEOTIDE SEQUENCE [LARGE SCALE GENOMIC DNA]</scope>
    <source>
        <strain evidence="3 4">CBS 449.75</strain>
    </source>
</reference>
<feature type="region of interest" description="Disordered" evidence="1">
    <location>
        <begin position="137"/>
        <end position="161"/>
    </location>
</feature>
<dbReference type="PANTHER" id="PTHR47797:SF3">
    <property type="entry name" value="CYTOCHROME B561 DOMAIN-CONTAINING PROTEIN"/>
    <property type="match status" value="1"/>
</dbReference>
<name>A0ABR4LF60_9EURO</name>
<dbReference type="PANTHER" id="PTHR47797">
    <property type="entry name" value="DEHYDROGENASE, PUTATIVE (AFU_ORTHOLOGUE AFUA_8G05805)-RELATED"/>
    <property type="match status" value="1"/>
</dbReference>
<feature type="transmembrane region" description="Helical" evidence="2">
    <location>
        <begin position="40"/>
        <end position="60"/>
    </location>
</feature>
<evidence type="ECO:0000256" key="1">
    <source>
        <dbReference type="SAM" id="MobiDB-lite"/>
    </source>
</evidence>
<comment type="caution">
    <text evidence="3">The sequence shown here is derived from an EMBL/GenBank/DDBJ whole genome shotgun (WGS) entry which is preliminary data.</text>
</comment>
<dbReference type="Proteomes" id="UP001610432">
    <property type="component" value="Unassembled WGS sequence"/>
</dbReference>
<sequence>MRSGSKNAFQYHWILQVLTSILLLIGVGIGLIRAHKLSSFHHWVGSIMAVCCLFQIMLGWRHHGLFMQIQRRQWASYGHLYLDAVALGLISAHAVVLIAWVLVAARQHTHQPQLEEESPLYALQPAREDYFTVAVEDDNDIESRSSRDESQPVTISKKDVE</sequence>
<feature type="compositionally biased region" description="Basic and acidic residues" evidence="1">
    <location>
        <begin position="141"/>
        <end position="161"/>
    </location>
</feature>
<feature type="transmembrane region" description="Helical" evidence="2">
    <location>
        <begin position="80"/>
        <end position="103"/>
    </location>
</feature>
<evidence type="ECO:0000313" key="3">
    <source>
        <dbReference type="EMBL" id="KAL2863165.1"/>
    </source>
</evidence>
<evidence type="ECO:0000313" key="4">
    <source>
        <dbReference type="Proteomes" id="UP001610432"/>
    </source>
</evidence>
<proteinExistence type="predicted"/>
<keyword evidence="4" id="KW-1185">Reference proteome</keyword>
<dbReference type="GeneID" id="98148825"/>
<keyword evidence="2" id="KW-0812">Transmembrane</keyword>
<dbReference type="RefSeq" id="XP_070882144.1">
    <property type="nucleotide sequence ID" value="XM_071033753.1"/>
</dbReference>
<protein>
    <recommendedName>
        <fullName evidence="5">Cytochrome b561 domain-containing protein</fullName>
    </recommendedName>
</protein>
<dbReference type="EMBL" id="JBFXLQ010000055">
    <property type="protein sequence ID" value="KAL2863165.1"/>
    <property type="molecule type" value="Genomic_DNA"/>
</dbReference>
<accession>A0ABR4LF60</accession>
<gene>
    <name evidence="3" type="ORF">BJX67DRAFT_384916</name>
</gene>